<evidence type="ECO:0000256" key="3">
    <source>
        <dbReference type="ARBA" id="ARBA00022691"/>
    </source>
</evidence>
<evidence type="ECO:0000313" key="7">
    <source>
        <dbReference type="EMBL" id="QTA90553.1"/>
    </source>
</evidence>
<feature type="active site" description="Nucleophile" evidence="4">
    <location>
        <position position="420"/>
    </location>
</feature>
<dbReference type="SUPFAM" id="SSF53335">
    <property type="entry name" value="S-adenosyl-L-methionine-dependent methyltransferases"/>
    <property type="match status" value="1"/>
</dbReference>
<evidence type="ECO:0000313" key="8">
    <source>
        <dbReference type="Proteomes" id="UP000663722"/>
    </source>
</evidence>
<dbReference type="InterPro" id="IPR029063">
    <property type="entry name" value="SAM-dependent_MTases_sf"/>
</dbReference>
<dbReference type="PROSITE" id="PS51687">
    <property type="entry name" value="SAM_MT_RNA_M5U"/>
    <property type="match status" value="1"/>
</dbReference>
<dbReference type="FunFam" id="2.40.50.1070:FF:000003">
    <property type="entry name" value="23S rRNA (Uracil-5-)-methyltransferase RumA"/>
    <property type="match status" value="1"/>
</dbReference>
<dbReference type="Proteomes" id="UP000663722">
    <property type="component" value="Chromosome"/>
</dbReference>
<feature type="active site" evidence="5">
    <location>
        <position position="420"/>
    </location>
</feature>
<dbReference type="InterPro" id="IPR012340">
    <property type="entry name" value="NA-bd_OB-fold"/>
</dbReference>
<accession>A0A975GRZ8</accession>
<dbReference type="PANTHER" id="PTHR11061:SF30">
    <property type="entry name" value="TRNA (URACIL(54)-C(5))-METHYLTRANSFERASE"/>
    <property type="match status" value="1"/>
</dbReference>
<dbReference type="Gene3D" id="2.40.50.140">
    <property type="entry name" value="Nucleic acid-binding proteins"/>
    <property type="match status" value="1"/>
</dbReference>
<dbReference type="EMBL" id="CP061800">
    <property type="protein sequence ID" value="QTA90553.1"/>
    <property type="molecule type" value="Genomic_DNA"/>
</dbReference>
<dbReference type="Pfam" id="PF01938">
    <property type="entry name" value="TRAM"/>
    <property type="match status" value="1"/>
</dbReference>
<dbReference type="RefSeq" id="WP_207678705.1">
    <property type="nucleotide sequence ID" value="NZ_CP061800.1"/>
</dbReference>
<dbReference type="KEGG" id="dmm:dnm_066130"/>
<reference evidence="7" key="1">
    <citation type="journal article" date="2021" name="Microb. Physiol.">
        <title>Proteogenomic Insights into the Physiology of Marine, Sulfate-Reducing, Filamentous Desulfonema limicola and Desulfonema magnum.</title>
        <authorList>
            <person name="Schnaars V."/>
            <person name="Wohlbrand L."/>
            <person name="Scheve S."/>
            <person name="Hinrichs C."/>
            <person name="Reinhardt R."/>
            <person name="Rabus R."/>
        </authorList>
    </citation>
    <scope>NUCLEOTIDE SEQUENCE</scope>
    <source>
        <strain evidence="7">4be13</strain>
    </source>
</reference>
<feature type="domain" description="TRAM" evidence="6">
    <location>
        <begin position="2"/>
        <end position="60"/>
    </location>
</feature>
<evidence type="ECO:0000259" key="6">
    <source>
        <dbReference type="PROSITE" id="PS50926"/>
    </source>
</evidence>
<dbReference type="InterPro" id="IPR030390">
    <property type="entry name" value="MeTrfase_TrmA_AS"/>
</dbReference>
<sequence length="462" mass="52071">MAIKKGDIIELKISDIAFGGKGLTRVNGLAVFVDQSVPSDYVKVRIIKKKKNYAEARILEIIEPSPLRTDPPCKYSNYCGGCKWQFLDYDKQVEYKQQHVSESIEHIGVIENVPVHPTIPSELIFGYRNKMEFSCSDKRWLLPDEMGREDIDTDFALGLHVPGTFHKVLDTDACLLHPDLGNHILEDIRKFIKHSRVPVYGLRSHVGFWRFVMLRHSVAYDQWMVNIITASEDRDTVQPLADLLMEKYPGVVSVINNITSRKAGIAIGEYEILLAGESVLKDKIGPFEFEISANSFFQTNTRGAERLYETVKNYAGLTSGETVVDLYSGTGTIALYLSGLAKKVIGMEIIESAVADAENNCRVNSVSNCQFIRGDIKNCLSQLTITPEVMIIDPPRVGMHKNVVKQVMEMAPERIVYVSCNPSTLARDMGMMKEDYDILEVQPVDMFPHTYHIESVAKLQKK</sequence>
<dbReference type="InterPro" id="IPR030391">
    <property type="entry name" value="MeTrfase_TrmA_CS"/>
</dbReference>
<dbReference type="NCBIfam" id="TIGR00479">
    <property type="entry name" value="rumA"/>
    <property type="match status" value="1"/>
</dbReference>
<feature type="binding site" evidence="4">
    <location>
        <position position="348"/>
    </location>
    <ligand>
        <name>S-adenosyl-L-methionine</name>
        <dbReference type="ChEBI" id="CHEBI:59789"/>
    </ligand>
</feature>
<keyword evidence="2 4" id="KW-0808">Transferase</keyword>
<keyword evidence="8" id="KW-1185">Reference proteome</keyword>
<dbReference type="InterPro" id="IPR002792">
    <property type="entry name" value="TRAM_dom"/>
</dbReference>
<keyword evidence="1 4" id="KW-0489">Methyltransferase</keyword>
<dbReference type="Pfam" id="PF05958">
    <property type="entry name" value="tRNA_U5-meth_tr"/>
    <property type="match status" value="1"/>
</dbReference>
<dbReference type="AlphaFoldDB" id="A0A975GRZ8"/>
<dbReference type="Gene3D" id="2.40.50.1070">
    <property type="match status" value="1"/>
</dbReference>
<protein>
    <submittedName>
        <fullName evidence="7">Methyltransferase domain-containing protein</fullName>
    </submittedName>
</protein>
<feature type="binding site" evidence="4">
    <location>
        <position position="327"/>
    </location>
    <ligand>
        <name>S-adenosyl-L-methionine</name>
        <dbReference type="ChEBI" id="CHEBI:59789"/>
    </ligand>
</feature>
<proteinExistence type="inferred from homology"/>
<dbReference type="SUPFAM" id="SSF50249">
    <property type="entry name" value="Nucleic acid-binding proteins"/>
    <property type="match status" value="1"/>
</dbReference>
<dbReference type="InterPro" id="IPR010280">
    <property type="entry name" value="U5_MeTrfase_fam"/>
</dbReference>
<gene>
    <name evidence="7" type="ORF">dnm_066130</name>
</gene>
<organism evidence="7 8">
    <name type="scientific">Desulfonema magnum</name>
    <dbReference type="NCBI Taxonomy" id="45655"/>
    <lineage>
        <taxon>Bacteria</taxon>
        <taxon>Pseudomonadati</taxon>
        <taxon>Thermodesulfobacteriota</taxon>
        <taxon>Desulfobacteria</taxon>
        <taxon>Desulfobacterales</taxon>
        <taxon>Desulfococcaceae</taxon>
        <taxon>Desulfonema</taxon>
    </lineage>
</organism>
<evidence type="ECO:0000256" key="2">
    <source>
        <dbReference type="ARBA" id="ARBA00022679"/>
    </source>
</evidence>
<dbReference type="FunFam" id="2.40.50.140:FF:000097">
    <property type="entry name" value="23S rRNA (uracil(1939)-C(5))-methyltransferase RlmD"/>
    <property type="match status" value="1"/>
</dbReference>
<name>A0A975GRZ8_9BACT</name>
<comment type="similarity">
    <text evidence="4">Belongs to the class I-like SAM-binding methyltransferase superfamily. RNA M5U methyltransferase family.</text>
</comment>
<evidence type="ECO:0000256" key="4">
    <source>
        <dbReference type="PROSITE-ProRule" id="PRU01024"/>
    </source>
</evidence>
<dbReference type="PANTHER" id="PTHR11061">
    <property type="entry name" value="RNA M5U METHYLTRANSFERASE"/>
    <property type="match status" value="1"/>
</dbReference>
<keyword evidence="3 4" id="KW-0949">S-adenosyl-L-methionine</keyword>
<dbReference type="FunFam" id="3.40.50.150:FF:000009">
    <property type="entry name" value="23S rRNA (Uracil(1939)-C(5))-methyltransferase RlmD"/>
    <property type="match status" value="1"/>
</dbReference>
<evidence type="ECO:0000256" key="1">
    <source>
        <dbReference type="ARBA" id="ARBA00022603"/>
    </source>
</evidence>
<dbReference type="PROSITE" id="PS01231">
    <property type="entry name" value="TRMA_2"/>
    <property type="match status" value="1"/>
</dbReference>
<feature type="binding site" evidence="4">
    <location>
        <position position="298"/>
    </location>
    <ligand>
        <name>S-adenosyl-L-methionine</name>
        <dbReference type="ChEBI" id="CHEBI:59789"/>
    </ligand>
</feature>
<dbReference type="Gene3D" id="3.40.50.150">
    <property type="entry name" value="Vaccinia Virus protein VP39"/>
    <property type="match status" value="1"/>
</dbReference>
<feature type="binding site" evidence="4">
    <location>
        <position position="393"/>
    </location>
    <ligand>
        <name>S-adenosyl-L-methionine</name>
        <dbReference type="ChEBI" id="CHEBI:59789"/>
    </ligand>
</feature>
<dbReference type="PROSITE" id="PS50926">
    <property type="entry name" value="TRAM"/>
    <property type="match status" value="1"/>
</dbReference>
<evidence type="ECO:0000256" key="5">
    <source>
        <dbReference type="PROSITE-ProRule" id="PRU10015"/>
    </source>
</evidence>
<dbReference type="CDD" id="cd02440">
    <property type="entry name" value="AdoMet_MTases"/>
    <property type="match status" value="1"/>
</dbReference>
<dbReference type="GO" id="GO:0070041">
    <property type="term" value="F:rRNA (uridine-C5-)-methyltransferase activity"/>
    <property type="evidence" value="ECO:0007669"/>
    <property type="project" value="UniProtKB-ARBA"/>
</dbReference>
<dbReference type="PROSITE" id="PS01230">
    <property type="entry name" value="TRMA_1"/>
    <property type="match status" value="1"/>
</dbReference>